<reference evidence="1" key="1">
    <citation type="submission" date="2018-05" db="EMBL/GenBank/DDBJ databases">
        <authorList>
            <person name="Lanie J.A."/>
            <person name="Ng W.-L."/>
            <person name="Kazmierczak K.M."/>
            <person name="Andrzejewski T.M."/>
            <person name="Davidsen T.M."/>
            <person name="Wayne K.J."/>
            <person name="Tettelin H."/>
            <person name="Glass J.I."/>
            <person name="Rusch D."/>
            <person name="Podicherti R."/>
            <person name="Tsui H.-C.T."/>
            <person name="Winkler M.E."/>
        </authorList>
    </citation>
    <scope>NUCLEOTIDE SEQUENCE</scope>
</reference>
<dbReference type="EMBL" id="UINC01014277">
    <property type="protein sequence ID" value="SVA61015.1"/>
    <property type="molecule type" value="Genomic_DNA"/>
</dbReference>
<proteinExistence type="predicted"/>
<organism evidence="1">
    <name type="scientific">marine metagenome</name>
    <dbReference type="NCBI Taxonomy" id="408172"/>
    <lineage>
        <taxon>unclassified sequences</taxon>
        <taxon>metagenomes</taxon>
        <taxon>ecological metagenomes</taxon>
    </lineage>
</organism>
<protein>
    <submittedName>
        <fullName evidence="1">Uncharacterized protein</fullName>
    </submittedName>
</protein>
<accession>A0A381X8C4</accession>
<evidence type="ECO:0000313" key="1">
    <source>
        <dbReference type="EMBL" id="SVA61015.1"/>
    </source>
</evidence>
<gene>
    <name evidence="1" type="ORF">METZ01_LOCUS113869</name>
</gene>
<name>A0A381X8C4_9ZZZZ</name>
<dbReference type="AlphaFoldDB" id="A0A381X8C4"/>
<sequence length="45" mass="5328">MIEQLPDDDPEFIIGWLSAQLEHVTNELELAHKYIDQLKENITYN</sequence>